<dbReference type="PRINTS" id="PR00081">
    <property type="entry name" value="GDHRDH"/>
</dbReference>
<dbReference type="PANTHER" id="PTHR43477">
    <property type="entry name" value="DIHYDROANTICAPSIN 7-DEHYDROGENASE"/>
    <property type="match status" value="1"/>
</dbReference>
<keyword evidence="2" id="KW-0560">Oxidoreductase</keyword>
<accession>A0ABY4VHD2</accession>
<name>A0ABY4VHD2_9GAMM</name>
<evidence type="ECO:0000313" key="4">
    <source>
        <dbReference type="Proteomes" id="UP001055658"/>
    </source>
</evidence>
<dbReference type="RefSeq" id="WP_252085939.1">
    <property type="nucleotide sequence ID" value="NZ_CP092418.1"/>
</dbReference>
<proteinExistence type="inferred from homology"/>
<comment type="similarity">
    <text evidence="1">Belongs to the short-chain dehydrogenases/reductases (SDR) family.</text>
</comment>
<evidence type="ECO:0000256" key="2">
    <source>
        <dbReference type="ARBA" id="ARBA00023002"/>
    </source>
</evidence>
<reference evidence="3" key="1">
    <citation type="submission" date="2022-02" db="EMBL/GenBank/DDBJ databases">
        <title>Coral-associated bacteria.</title>
        <authorList>
            <person name="Tang K."/>
            <person name="Wang X."/>
        </authorList>
    </citation>
    <scope>NUCLEOTIDE SEQUENCE</scope>
    <source>
        <strain evidence="3">SCSIO 43006</strain>
    </source>
</reference>
<dbReference type="EMBL" id="CP092418">
    <property type="protein sequence ID" value="USD23594.1"/>
    <property type="molecule type" value="Genomic_DNA"/>
</dbReference>
<dbReference type="InterPro" id="IPR002347">
    <property type="entry name" value="SDR_fam"/>
</dbReference>
<keyword evidence="4" id="KW-1185">Reference proteome</keyword>
<gene>
    <name evidence="3" type="ORF">MJO52_10755</name>
</gene>
<dbReference type="NCBIfam" id="NF005754">
    <property type="entry name" value="PRK07578.1"/>
    <property type="match status" value="1"/>
</dbReference>
<organism evidence="3 4">
    <name type="scientific">Microbulbifer variabilis</name>
    <dbReference type="NCBI Taxonomy" id="266805"/>
    <lineage>
        <taxon>Bacteria</taxon>
        <taxon>Pseudomonadati</taxon>
        <taxon>Pseudomonadota</taxon>
        <taxon>Gammaproteobacteria</taxon>
        <taxon>Cellvibrionales</taxon>
        <taxon>Microbulbiferaceae</taxon>
        <taxon>Microbulbifer</taxon>
    </lineage>
</organism>
<dbReference type="CDD" id="cd11731">
    <property type="entry name" value="Lin1944_like_SDR_c"/>
    <property type="match status" value="1"/>
</dbReference>
<dbReference type="Proteomes" id="UP001055658">
    <property type="component" value="Chromosome"/>
</dbReference>
<dbReference type="Pfam" id="PF13561">
    <property type="entry name" value="adh_short_C2"/>
    <property type="match status" value="1"/>
</dbReference>
<sequence length="199" mass="21211">MKIVVIGANGTIGKSVVAELKDHEVVKVGHSKGDYRVDIEDRASIKDMFEKVGQVDAVVSATGNAVFAPVEELTFDQIKAAINSKLLGQISIFQIGRDYIREGGSITLTSGVLAQHPMRGGSALSLVNGAIESFVKATALELGHKLRLNAVSPHFVKETMDMMGMDSSSGISASDSAKAYRHAVLTNETGQSFDVVDYI</sequence>
<dbReference type="Gene3D" id="3.40.50.720">
    <property type="entry name" value="NAD(P)-binding Rossmann-like Domain"/>
    <property type="match status" value="1"/>
</dbReference>
<dbReference type="PANTHER" id="PTHR43477:SF1">
    <property type="entry name" value="DIHYDROANTICAPSIN 7-DEHYDROGENASE"/>
    <property type="match status" value="1"/>
</dbReference>
<dbReference type="SUPFAM" id="SSF51735">
    <property type="entry name" value="NAD(P)-binding Rossmann-fold domains"/>
    <property type="match status" value="1"/>
</dbReference>
<protein>
    <submittedName>
        <fullName evidence="3">Short chain dehydrogenase</fullName>
    </submittedName>
</protein>
<evidence type="ECO:0000256" key="1">
    <source>
        <dbReference type="ARBA" id="ARBA00006484"/>
    </source>
</evidence>
<evidence type="ECO:0000313" key="3">
    <source>
        <dbReference type="EMBL" id="USD23594.1"/>
    </source>
</evidence>
<dbReference type="InterPro" id="IPR051122">
    <property type="entry name" value="SDR_DHRS6-like"/>
</dbReference>
<dbReference type="InterPro" id="IPR036291">
    <property type="entry name" value="NAD(P)-bd_dom_sf"/>
</dbReference>